<dbReference type="AlphaFoldDB" id="A0AAD6V477"/>
<name>A0AAD6V477_9AGAR</name>
<proteinExistence type="predicted"/>
<dbReference type="EMBL" id="JARJCW010000070">
    <property type="protein sequence ID" value="KAJ7199056.1"/>
    <property type="molecule type" value="Genomic_DNA"/>
</dbReference>
<sequence>MRSLLLNAYGYTKDMTTVLLDAGVPNHMQATSSQQWSIWWGHAGGLRPVKNRTNSEEDGMDKCQCACTAASMPHCADLATQVYFRSMARRPIVDNELHHALVKPLPAGARLVAGLAAQCSCSLVAAWRYDGTGRRMRRRMRRGAASLVHGRGARVWAEPVLDAAWQADARGARAEAMLAALKSALHCARLLGMSLRAFMYARQLADMVAGHCAPRAALGGGGSRTVPRGCAPLGAALAASGGCGCRRVERGAREIRTSQNVRRDACFVTVSQSVEEVLNSLCDTHAADSFETSDASLTAAPALWLNVRRRRQSAGLGGRGHRLREKPDCRRGIWRAARRWEGLDADLVAASYCYHMNIWQKYRRGSNRNRAQRLRCRPPTAGIGLHVVLSTPDVVTVRARAAVAGTLSRALDYAVHIRRLLCRLAHE</sequence>
<evidence type="ECO:0000313" key="1">
    <source>
        <dbReference type="EMBL" id="KAJ7199056.1"/>
    </source>
</evidence>
<keyword evidence="2" id="KW-1185">Reference proteome</keyword>
<comment type="caution">
    <text evidence="1">The sequence shown here is derived from an EMBL/GenBank/DDBJ whole genome shotgun (WGS) entry which is preliminary data.</text>
</comment>
<protein>
    <submittedName>
        <fullName evidence="1">Uncharacterized protein</fullName>
    </submittedName>
</protein>
<accession>A0AAD6V477</accession>
<reference evidence="1" key="1">
    <citation type="submission" date="2023-03" db="EMBL/GenBank/DDBJ databases">
        <title>Massive genome expansion in bonnet fungi (Mycena s.s.) driven by repeated elements and novel gene families across ecological guilds.</title>
        <authorList>
            <consortium name="Lawrence Berkeley National Laboratory"/>
            <person name="Harder C.B."/>
            <person name="Miyauchi S."/>
            <person name="Viragh M."/>
            <person name="Kuo A."/>
            <person name="Thoen E."/>
            <person name="Andreopoulos B."/>
            <person name="Lu D."/>
            <person name="Skrede I."/>
            <person name="Drula E."/>
            <person name="Henrissat B."/>
            <person name="Morin E."/>
            <person name="Kohler A."/>
            <person name="Barry K."/>
            <person name="LaButti K."/>
            <person name="Morin E."/>
            <person name="Salamov A."/>
            <person name="Lipzen A."/>
            <person name="Mereny Z."/>
            <person name="Hegedus B."/>
            <person name="Baldrian P."/>
            <person name="Stursova M."/>
            <person name="Weitz H."/>
            <person name="Taylor A."/>
            <person name="Grigoriev I.V."/>
            <person name="Nagy L.G."/>
            <person name="Martin F."/>
            <person name="Kauserud H."/>
        </authorList>
    </citation>
    <scope>NUCLEOTIDE SEQUENCE</scope>
    <source>
        <strain evidence="1">9144</strain>
    </source>
</reference>
<evidence type="ECO:0000313" key="2">
    <source>
        <dbReference type="Proteomes" id="UP001219525"/>
    </source>
</evidence>
<dbReference type="Proteomes" id="UP001219525">
    <property type="component" value="Unassembled WGS sequence"/>
</dbReference>
<dbReference type="Gene3D" id="3.40.50.12660">
    <property type="match status" value="1"/>
</dbReference>
<organism evidence="1 2">
    <name type="scientific">Mycena pura</name>
    <dbReference type="NCBI Taxonomy" id="153505"/>
    <lineage>
        <taxon>Eukaryota</taxon>
        <taxon>Fungi</taxon>
        <taxon>Dikarya</taxon>
        <taxon>Basidiomycota</taxon>
        <taxon>Agaricomycotina</taxon>
        <taxon>Agaricomycetes</taxon>
        <taxon>Agaricomycetidae</taxon>
        <taxon>Agaricales</taxon>
        <taxon>Marasmiineae</taxon>
        <taxon>Mycenaceae</taxon>
        <taxon>Mycena</taxon>
    </lineage>
</organism>
<gene>
    <name evidence="1" type="ORF">GGX14DRAFT_401689</name>
</gene>